<organism evidence="1 2">
    <name type="scientific">Sinomonas flava</name>
    <dbReference type="NCBI Taxonomy" id="496857"/>
    <lineage>
        <taxon>Bacteria</taxon>
        <taxon>Bacillati</taxon>
        <taxon>Actinomycetota</taxon>
        <taxon>Actinomycetes</taxon>
        <taxon>Micrococcales</taxon>
        <taxon>Micrococcaceae</taxon>
        <taxon>Sinomonas</taxon>
    </lineage>
</organism>
<evidence type="ECO:0008006" key="3">
    <source>
        <dbReference type="Google" id="ProtNLM"/>
    </source>
</evidence>
<accession>A0ABN3BZ09</accession>
<evidence type="ECO:0000313" key="1">
    <source>
        <dbReference type="EMBL" id="GAA2202164.1"/>
    </source>
</evidence>
<reference evidence="1 2" key="1">
    <citation type="journal article" date="2019" name="Int. J. Syst. Evol. Microbiol.">
        <title>The Global Catalogue of Microorganisms (GCM) 10K type strain sequencing project: providing services to taxonomists for standard genome sequencing and annotation.</title>
        <authorList>
            <consortium name="The Broad Institute Genomics Platform"/>
            <consortium name="The Broad Institute Genome Sequencing Center for Infectious Disease"/>
            <person name="Wu L."/>
            <person name="Ma J."/>
        </authorList>
    </citation>
    <scope>NUCLEOTIDE SEQUENCE [LARGE SCALE GENOMIC DNA]</scope>
    <source>
        <strain evidence="1 2">JCM 16034</strain>
    </source>
</reference>
<name>A0ABN3BZ09_9MICC</name>
<evidence type="ECO:0000313" key="2">
    <source>
        <dbReference type="Proteomes" id="UP001500432"/>
    </source>
</evidence>
<keyword evidence="2" id="KW-1185">Reference proteome</keyword>
<comment type="caution">
    <text evidence="1">The sequence shown here is derived from an EMBL/GenBank/DDBJ whole genome shotgun (WGS) entry which is preliminary data.</text>
</comment>
<protein>
    <recommendedName>
        <fullName evidence="3">DUF892 family protein</fullName>
    </recommendedName>
</protein>
<dbReference type="Proteomes" id="UP001500432">
    <property type="component" value="Unassembled WGS sequence"/>
</dbReference>
<dbReference type="RefSeq" id="WP_344300526.1">
    <property type="nucleotide sequence ID" value="NZ_BAAAQW010000009.1"/>
</dbReference>
<dbReference type="EMBL" id="BAAAQW010000009">
    <property type="protein sequence ID" value="GAA2202164.1"/>
    <property type="molecule type" value="Genomic_DNA"/>
</dbReference>
<proteinExistence type="predicted"/>
<sequence>MKIGLALEELHRSEAELARELLKVSERHKVDHEIYHLGLDLARWSQQHVRDIAEIAKDYGHDRLDPEAGTKHGPVDAVREKGSELIGRMGSPALLLLRDLREVYIKAAGVSVDWELLAQAAQGIKHRDLLGLAERCHPETLRQMRWANGKLKESATQILVT</sequence>
<gene>
    <name evidence="1" type="ORF">GCM10009849_29490</name>
</gene>